<dbReference type="InterPro" id="IPR012851">
    <property type="entry name" value="Spore_coat_CotF-like"/>
</dbReference>
<proteinExistence type="predicted"/>
<dbReference type="Proteomes" id="UP000298246">
    <property type="component" value="Unassembled WGS sequence"/>
</dbReference>
<protein>
    <recommendedName>
        <fullName evidence="4">Spore coat protein</fullName>
    </recommendedName>
</protein>
<organism evidence="2 3">
    <name type="scientific">Paenibacillus athensensis</name>
    <dbReference type="NCBI Taxonomy" id="1967502"/>
    <lineage>
        <taxon>Bacteria</taxon>
        <taxon>Bacillati</taxon>
        <taxon>Bacillota</taxon>
        <taxon>Bacilli</taxon>
        <taxon>Bacillales</taxon>
        <taxon>Paenibacillaceae</taxon>
        <taxon>Paenibacillus</taxon>
    </lineage>
</organism>
<feature type="compositionally biased region" description="Polar residues" evidence="1">
    <location>
        <begin position="222"/>
        <end position="237"/>
    </location>
</feature>
<comment type="caution">
    <text evidence="2">The sequence shown here is derived from an EMBL/GenBank/DDBJ whole genome shotgun (WGS) entry which is preliminary data.</text>
</comment>
<sequence length="321" mass="34665">MVPRASANRQPADQYAAAAIRHHSLISATTGGARHVYQQNPYAGQSFGTQQSQQGQGQQVYLQEQDLGNFILSELKRTAREYATATLEAANPQIRQLFQSLLQQTLNAQAQVFQELQKLNGYNDIQPAQQQQLQQEVQKQSQTAAQLQSFVQMNLSKINTSGMLQTQSFQQQGQGQIPLQTQSFIPATAGVQQTFQPQQQQLGGSAYGSVLYGQNQQQQQQPLHSQAGSYGTSASAQQFQPSLDQTYNTTTSFGSDFGVGSSTSGKTGSGYYAGSANETATTGKAQSFNQRQTGSQSTTSGDVSSYSASGTKSQDGSKYSF</sequence>
<keyword evidence="3" id="KW-1185">Reference proteome</keyword>
<evidence type="ECO:0000256" key="1">
    <source>
        <dbReference type="SAM" id="MobiDB-lite"/>
    </source>
</evidence>
<dbReference type="EMBL" id="MYFO01000008">
    <property type="protein sequence ID" value="TFE89002.1"/>
    <property type="molecule type" value="Genomic_DNA"/>
</dbReference>
<dbReference type="AlphaFoldDB" id="A0A4Y8Q5W8"/>
<dbReference type="OrthoDB" id="2382401at2"/>
<evidence type="ECO:0000313" key="3">
    <source>
        <dbReference type="Proteomes" id="UP000298246"/>
    </source>
</evidence>
<gene>
    <name evidence="2" type="ORF">B5M42_08830</name>
</gene>
<evidence type="ECO:0008006" key="4">
    <source>
        <dbReference type="Google" id="ProtNLM"/>
    </source>
</evidence>
<reference evidence="2 3" key="1">
    <citation type="submission" date="2017-03" db="EMBL/GenBank/DDBJ databases">
        <title>Isolation of Levoglucosan Utilizing Bacteria.</title>
        <authorList>
            <person name="Arya A.S."/>
        </authorList>
    </citation>
    <scope>NUCLEOTIDE SEQUENCE [LARGE SCALE GENOMIC DNA]</scope>
    <source>
        <strain evidence="2 3">MEC069</strain>
    </source>
</reference>
<feature type="region of interest" description="Disordered" evidence="1">
    <location>
        <begin position="282"/>
        <end position="321"/>
    </location>
</feature>
<feature type="region of interest" description="Disordered" evidence="1">
    <location>
        <begin position="214"/>
        <end position="237"/>
    </location>
</feature>
<accession>A0A4Y8Q5W8</accession>
<name>A0A4Y8Q5W8_9BACL</name>
<evidence type="ECO:0000313" key="2">
    <source>
        <dbReference type="EMBL" id="TFE89002.1"/>
    </source>
</evidence>
<dbReference type="Pfam" id="PF07875">
    <property type="entry name" value="Coat_F"/>
    <property type="match status" value="1"/>
</dbReference>